<feature type="region of interest" description="Disordered" evidence="7">
    <location>
        <begin position="52"/>
        <end position="71"/>
    </location>
</feature>
<evidence type="ECO:0000256" key="5">
    <source>
        <dbReference type="ARBA" id="ARBA00022490"/>
    </source>
</evidence>
<keyword evidence="5" id="KW-0963">Cytoplasm</keyword>
<feature type="compositionally biased region" description="Basic residues" evidence="7">
    <location>
        <begin position="52"/>
        <end position="65"/>
    </location>
</feature>
<dbReference type="RefSeq" id="XP_012336644.1">
    <property type="nucleotide sequence ID" value="XM_012481221.1"/>
</dbReference>
<evidence type="ECO:0000313" key="9">
    <source>
        <dbReference type="Proteomes" id="UP000054561"/>
    </source>
</evidence>
<dbReference type="EMBL" id="KQ001686">
    <property type="protein sequence ID" value="KJP86796.1"/>
    <property type="molecule type" value="Genomic_DNA"/>
</dbReference>
<evidence type="ECO:0000256" key="2">
    <source>
        <dbReference type="ARBA" id="ARBA00004123"/>
    </source>
</evidence>
<keyword evidence="6" id="KW-0539">Nucleus</keyword>
<dbReference type="GO" id="GO:0005634">
    <property type="term" value="C:nucleus"/>
    <property type="evidence" value="ECO:0007669"/>
    <property type="project" value="UniProtKB-SubCell"/>
</dbReference>
<gene>
    <name evidence="8" type="ORF">AK88_03610</name>
</gene>
<dbReference type="InterPro" id="IPR027887">
    <property type="entry name" value="DUF4464"/>
</dbReference>
<dbReference type="GO" id="GO:0005737">
    <property type="term" value="C:cytoplasm"/>
    <property type="evidence" value="ECO:0007669"/>
    <property type="project" value="UniProtKB-SubCell"/>
</dbReference>
<dbReference type="OMA" id="FNNYQEY"/>
<dbReference type="GeneID" id="24268924"/>
<keyword evidence="9" id="KW-1185">Reference proteome</keyword>
<organism evidence="8 9">
    <name type="scientific">Plasmodium fragile</name>
    <dbReference type="NCBI Taxonomy" id="5857"/>
    <lineage>
        <taxon>Eukaryota</taxon>
        <taxon>Sar</taxon>
        <taxon>Alveolata</taxon>
        <taxon>Apicomplexa</taxon>
        <taxon>Aconoidasida</taxon>
        <taxon>Haemosporida</taxon>
        <taxon>Plasmodiidae</taxon>
        <taxon>Plasmodium</taxon>
        <taxon>Plasmodium (Plasmodium)</taxon>
    </lineage>
</organism>
<dbReference type="AlphaFoldDB" id="A0A0D9QM38"/>
<sequence length="256" mass="29968">MEDQGECILTFNSYEEYVKSKITPADLFYIEDVRTTGVRDILTGTPKQRSTKLRRLQQHLPKKKKKEESLKKAEETKAEVIQYDINSLTDHTMNFFYALNCHMHFCEANKICSILFIRYVNKNQSEISSYIDVNSEKVRQKINQKRYIYASKDDLAYFNWHNNYTCTNDSQNFHMVVNKQVGLLFKYTRGGQYFLLNPVRRETKIRLSDNISEGGSASGGLCPGEEDKMIRLCDGVQRVELRDANYLQCILYFLRV</sequence>
<name>A0A0D9QM38_PLAFR</name>
<dbReference type="Pfam" id="PF14713">
    <property type="entry name" value="DUF4464"/>
    <property type="match status" value="1"/>
</dbReference>
<dbReference type="PANTHER" id="PTHR33588:SF1">
    <property type="entry name" value="CILIA- AND FLAGELLA-ASSOCIATED PROTEIN 299"/>
    <property type="match status" value="1"/>
</dbReference>
<comment type="subcellular location">
    <subcellularLocation>
        <location evidence="3">Cytoplasm</location>
    </subcellularLocation>
    <subcellularLocation>
        <location evidence="2">Nucleus</location>
    </subcellularLocation>
</comment>
<evidence type="ECO:0000256" key="3">
    <source>
        <dbReference type="ARBA" id="ARBA00004496"/>
    </source>
</evidence>
<evidence type="ECO:0000256" key="4">
    <source>
        <dbReference type="ARBA" id="ARBA00021436"/>
    </source>
</evidence>
<evidence type="ECO:0000256" key="7">
    <source>
        <dbReference type="SAM" id="MobiDB-lite"/>
    </source>
</evidence>
<dbReference type="OrthoDB" id="2136125at2759"/>
<accession>A0A0D9QM38</accession>
<proteinExistence type="predicted"/>
<dbReference type="PANTHER" id="PTHR33588">
    <property type="entry name" value="CILIA- AND FLAGELLA-ASSOCIATED PROTEIN 299"/>
    <property type="match status" value="1"/>
</dbReference>
<comment type="function">
    <text evidence="1">May be involved in spermatogenesis.</text>
</comment>
<protein>
    <recommendedName>
        <fullName evidence="4">Cilia- and flagella-associated protein 299</fullName>
    </recommendedName>
</protein>
<dbReference type="Proteomes" id="UP000054561">
    <property type="component" value="Unassembled WGS sequence"/>
</dbReference>
<evidence type="ECO:0000313" key="8">
    <source>
        <dbReference type="EMBL" id="KJP86796.1"/>
    </source>
</evidence>
<reference evidence="8 9" key="1">
    <citation type="submission" date="2014-03" db="EMBL/GenBank/DDBJ databases">
        <title>The Genome Sequence of Plasmodium fragile nilgiri.</title>
        <authorList>
            <consortium name="The Broad Institute Genomics Platform"/>
            <consortium name="The Broad Institute Genome Sequencing Center for Infectious Disease"/>
            <person name="Neafsey D."/>
            <person name="Duraisingh M."/>
            <person name="Young S.K."/>
            <person name="Zeng Q."/>
            <person name="Gargeya S."/>
            <person name="Abouelleil A."/>
            <person name="Alvarado L."/>
            <person name="Chapman S.B."/>
            <person name="Gainer-Dewar J."/>
            <person name="Goldberg J."/>
            <person name="Griggs A."/>
            <person name="Gujja S."/>
            <person name="Hansen M."/>
            <person name="Howarth C."/>
            <person name="Imamovic A."/>
            <person name="Larimer J."/>
            <person name="Pearson M."/>
            <person name="Poon T.W."/>
            <person name="Priest M."/>
            <person name="Roberts A."/>
            <person name="Saif S."/>
            <person name="Shea T."/>
            <person name="Sykes S."/>
            <person name="Wortman J."/>
            <person name="Nusbaum C."/>
            <person name="Birren B."/>
        </authorList>
    </citation>
    <scope>NUCLEOTIDE SEQUENCE [LARGE SCALE GENOMIC DNA]</scope>
    <source>
        <strain evidence="9">nilgiri</strain>
    </source>
</reference>
<evidence type="ECO:0000256" key="6">
    <source>
        <dbReference type="ARBA" id="ARBA00023242"/>
    </source>
</evidence>
<evidence type="ECO:0000256" key="1">
    <source>
        <dbReference type="ARBA" id="ARBA00003056"/>
    </source>
</evidence>
<dbReference type="VEuPathDB" id="PlasmoDB:AK88_03610"/>